<feature type="compositionally biased region" description="Low complexity" evidence="2">
    <location>
        <begin position="1"/>
        <end position="10"/>
    </location>
</feature>
<sequence>MCDGAPKAAGGPPPPPPPPPAGLGKAGGAPPPPPPGLMSGHAVPANTIKKTYQTRNKLPQLNWTAMKPNQAKNTVFEDLNDEKIIEANFSKLEEMFKLQPAGGDVAVENGNRLEVGAPSAGVGQHSPGSTGSGSTRKNTLLDTKRLQNV</sequence>
<evidence type="ECO:0000256" key="2">
    <source>
        <dbReference type="SAM" id="MobiDB-lite"/>
    </source>
</evidence>
<feature type="compositionally biased region" description="Polar residues" evidence="2">
    <location>
        <begin position="126"/>
        <end position="141"/>
    </location>
</feature>
<feature type="domain" description="FH2" evidence="3">
    <location>
        <begin position="48"/>
        <end position="149"/>
    </location>
</feature>
<evidence type="ECO:0000259" key="3">
    <source>
        <dbReference type="PROSITE" id="PS51444"/>
    </source>
</evidence>
<comment type="similarity">
    <text evidence="1">Belongs to the formin homology family.</text>
</comment>
<feature type="non-terminal residue" evidence="4">
    <location>
        <position position="149"/>
    </location>
</feature>
<protein>
    <recommendedName>
        <fullName evidence="3">FH2 domain-containing protein</fullName>
    </recommendedName>
</protein>
<dbReference type="GO" id="GO:0030866">
    <property type="term" value="P:cortical actin cytoskeleton organization"/>
    <property type="evidence" value="ECO:0007669"/>
    <property type="project" value="TreeGrafter"/>
</dbReference>
<feature type="compositionally biased region" description="Pro residues" evidence="2">
    <location>
        <begin position="11"/>
        <end position="21"/>
    </location>
</feature>
<evidence type="ECO:0000256" key="1">
    <source>
        <dbReference type="ARBA" id="ARBA00023449"/>
    </source>
</evidence>
<dbReference type="GO" id="GO:0005829">
    <property type="term" value="C:cytosol"/>
    <property type="evidence" value="ECO:0007669"/>
    <property type="project" value="TreeGrafter"/>
</dbReference>
<dbReference type="PANTHER" id="PTHR45857:SF4">
    <property type="entry name" value="FORMIN-LIKE PROTEIN"/>
    <property type="match status" value="1"/>
</dbReference>
<dbReference type="InterPro" id="IPR043592">
    <property type="entry name" value="FMNL_animal"/>
</dbReference>
<dbReference type="Pfam" id="PF02181">
    <property type="entry name" value="FH2"/>
    <property type="match status" value="1"/>
</dbReference>
<dbReference type="Gene3D" id="1.20.58.2220">
    <property type="entry name" value="Formin, FH2 domain"/>
    <property type="match status" value="1"/>
</dbReference>
<organism evidence="4 5">
    <name type="scientific">Ancylostoma duodenale</name>
    <dbReference type="NCBI Taxonomy" id="51022"/>
    <lineage>
        <taxon>Eukaryota</taxon>
        <taxon>Metazoa</taxon>
        <taxon>Ecdysozoa</taxon>
        <taxon>Nematoda</taxon>
        <taxon>Chromadorea</taxon>
        <taxon>Rhabditida</taxon>
        <taxon>Rhabditina</taxon>
        <taxon>Rhabditomorpha</taxon>
        <taxon>Strongyloidea</taxon>
        <taxon>Ancylostomatidae</taxon>
        <taxon>Ancylostomatinae</taxon>
        <taxon>Ancylostoma</taxon>
    </lineage>
</organism>
<evidence type="ECO:0000313" key="4">
    <source>
        <dbReference type="EMBL" id="KIH47636.1"/>
    </source>
</evidence>
<feature type="region of interest" description="Disordered" evidence="2">
    <location>
        <begin position="1"/>
        <end position="44"/>
    </location>
</feature>
<feature type="region of interest" description="Disordered" evidence="2">
    <location>
        <begin position="114"/>
        <end position="149"/>
    </location>
</feature>
<dbReference type="InterPro" id="IPR015425">
    <property type="entry name" value="FH2_Formin"/>
</dbReference>
<dbReference type="EMBL" id="KN767445">
    <property type="protein sequence ID" value="KIH47636.1"/>
    <property type="molecule type" value="Genomic_DNA"/>
</dbReference>
<dbReference type="PROSITE" id="PS51444">
    <property type="entry name" value="FH2"/>
    <property type="match status" value="1"/>
</dbReference>
<dbReference type="PANTHER" id="PTHR45857">
    <property type="entry name" value="FORMIN-LIKE PROTEIN"/>
    <property type="match status" value="1"/>
</dbReference>
<dbReference type="InterPro" id="IPR042201">
    <property type="entry name" value="FH2_Formin_sf"/>
</dbReference>
<dbReference type="GO" id="GO:0016477">
    <property type="term" value="P:cell migration"/>
    <property type="evidence" value="ECO:0007669"/>
    <property type="project" value="TreeGrafter"/>
</dbReference>
<dbReference type="SUPFAM" id="SSF101447">
    <property type="entry name" value="Formin homology 2 domain (FH2 domain)"/>
    <property type="match status" value="1"/>
</dbReference>
<dbReference type="GO" id="GO:0008360">
    <property type="term" value="P:regulation of cell shape"/>
    <property type="evidence" value="ECO:0007669"/>
    <property type="project" value="TreeGrafter"/>
</dbReference>
<reference evidence="4 5" key="1">
    <citation type="submission" date="2013-12" db="EMBL/GenBank/DDBJ databases">
        <title>Draft genome of the parsitic nematode Ancylostoma duodenale.</title>
        <authorList>
            <person name="Mitreva M."/>
        </authorList>
    </citation>
    <scope>NUCLEOTIDE SEQUENCE [LARGE SCALE GENOMIC DNA]</scope>
    <source>
        <strain evidence="4 5">Zhejiang</strain>
    </source>
</reference>
<proteinExistence type="inferred from homology"/>
<dbReference type="Proteomes" id="UP000054047">
    <property type="component" value="Unassembled WGS sequence"/>
</dbReference>
<keyword evidence="5" id="KW-1185">Reference proteome</keyword>
<evidence type="ECO:0000313" key="5">
    <source>
        <dbReference type="Proteomes" id="UP000054047"/>
    </source>
</evidence>
<gene>
    <name evidence="4" type="ORF">ANCDUO_22300</name>
</gene>
<dbReference type="GO" id="GO:0051015">
    <property type="term" value="F:actin filament binding"/>
    <property type="evidence" value="ECO:0007669"/>
    <property type="project" value="TreeGrafter"/>
</dbReference>
<dbReference type="AlphaFoldDB" id="A0A0C2FRR8"/>
<accession>A0A0C2FRR8</accession>
<name>A0A0C2FRR8_9BILA</name>
<dbReference type="OrthoDB" id="1668162at2759"/>